<gene>
    <name evidence="1" type="ORF">pEaSNUABM3_00297</name>
</gene>
<evidence type="ECO:0000313" key="2">
    <source>
        <dbReference type="Proteomes" id="UP000827787"/>
    </source>
</evidence>
<accession>A0AAE7XK34</accession>
<protein>
    <submittedName>
        <fullName evidence="1">Uncharacterized protein</fullName>
    </submittedName>
</protein>
<name>A0AAE7XK34_9CAUD</name>
<reference evidence="1 2" key="1">
    <citation type="submission" date="2021-06" db="EMBL/GenBank/DDBJ databases">
        <title>Complete genome sequence of Erwinia phage pEa_SNUABM_03.</title>
        <authorList>
            <person name="Kim S.G."/>
            <person name="Park S.C."/>
        </authorList>
    </citation>
    <scope>NUCLEOTIDE SEQUENCE [LARGE SCALE GENOMIC DNA]</scope>
</reference>
<dbReference type="EMBL" id="MZ443770">
    <property type="protein sequence ID" value="QZE56494.1"/>
    <property type="molecule type" value="Genomic_DNA"/>
</dbReference>
<organism evidence="1 2">
    <name type="scientific">Erwinia phage pEa_SNUABM_3</name>
    <dbReference type="NCBI Taxonomy" id="2869552"/>
    <lineage>
        <taxon>Viruses</taxon>
        <taxon>Duplodnaviria</taxon>
        <taxon>Heunggongvirae</taxon>
        <taxon>Uroviricota</taxon>
        <taxon>Caudoviricetes</taxon>
        <taxon>Alexandravirus</taxon>
        <taxon>Alexandravirus SNUABM3</taxon>
    </lineage>
</organism>
<dbReference type="Proteomes" id="UP000827787">
    <property type="component" value="Segment"/>
</dbReference>
<evidence type="ECO:0000313" key="1">
    <source>
        <dbReference type="EMBL" id="QZE56494.1"/>
    </source>
</evidence>
<sequence>MSDLNELSVAARRLFANGDAHVRDALRAVANTVIADSARFKYEFSEPAVESVYRTLESLTFSGDGTLLLPADEIYAFDQLLNKKYRDNFYSSVCNVAFTQRQTNPRTSMLEAFPRSNEYMCEILARAFVWVLMQTGLDNLLVKDCIVAGHTRLPQFIIALQTEGQDEGYTSLFSLFNPLSDDYQVVSATNFFPEEYRKQLLAEATGNLPPEYREVDNMTFEQLGALLTRLNLVGPASAKKKYRCGCEGDCEDDCDASGSSYNNLEDFDDASDLRDVFYNHYGWPDDDIEIDDSLWVTGKSKMKVNIDIPVVTLAEPKAAKERGYRSKKMPKKAMAKSGTRIELDYTQQLWHPVTLDTEGANRVFAITLVSRHTSGVNRAVATAREAFAIAAVLADLDK</sequence>
<keyword evidence="2" id="KW-1185">Reference proteome</keyword>
<proteinExistence type="predicted"/>